<dbReference type="OMA" id="AGAHICK"/>
<dbReference type="EMBL" id="AAXT01000001">
    <property type="protein sequence ID" value="EDO08661.1"/>
    <property type="molecule type" value="Genomic_DNA"/>
</dbReference>
<dbReference type="GeneID" id="5480489"/>
<protein>
    <submittedName>
        <fullName evidence="1">Uncharacterized protein</fullName>
    </submittedName>
</protein>
<proteinExistence type="predicted"/>
<gene>
    <name evidence="1" type="ORF">BBOV_III011090</name>
</gene>
<keyword evidence="2" id="KW-1185">Reference proteome</keyword>
<reference evidence="2" key="3">
    <citation type="journal article" date="2021" name="Int. J. Parasitol.">
        <title>Comparative analysis of gene expression between Babesia bovis blood stages and kinetes allowed by improved genome annotation.</title>
        <authorList>
            <person name="Ueti M.W."/>
            <person name="Johnson W.C."/>
            <person name="Kappmeyer L.S."/>
            <person name="Herndon D.R."/>
            <person name="Mousel M.R."/>
            <person name="Reif K.E."/>
            <person name="Taus N.S."/>
            <person name="Ifeonu O.O."/>
            <person name="Silva J.C."/>
            <person name="Suarez C.E."/>
            <person name="Brayton K.A."/>
        </authorList>
    </citation>
    <scope>NUCLEOTIDE SEQUENCE [LARGE SCALE GENOMIC DNA]</scope>
</reference>
<dbReference type="InParanoid" id="A7AQ27"/>
<dbReference type="Proteomes" id="UP000002173">
    <property type="component" value="Unassembled WGS sequence"/>
</dbReference>
<organism evidence="1 2">
    <name type="scientific">Babesia bovis</name>
    <dbReference type="NCBI Taxonomy" id="5865"/>
    <lineage>
        <taxon>Eukaryota</taxon>
        <taxon>Sar</taxon>
        <taxon>Alveolata</taxon>
        <taxon>Apicomplexa</taxon>
        <taxon>Aconoidasida</taxon>
        <taxon>Piroplasmida</taxon>
        <taxon>Babesiidae</taxon>
        <taxon>Babesia</taxon>
    </lineage>
</organism>
<dbReference type="VEuPathDB" id="PiroplasmaDB:BBOV_III011090"/>
<name>A7AQ27_BABBO</name>
<dbReference type="KEGG" id="bbo:BBOV_III011090"/>
<evidence type="ECO:0000313" key="1">
    <source>
        <dbReference type="EMBL" id="EDO08661.1"/>
    </source>
</evidence>
<sequence>MPSISTVESLIPKLRILYRNPSLNELNYNHQSANNCIKEFKKVLVTSIKNNSISDDAIVSAADCLYDVKAIDVAIGSKICNVVESRPSIYTKALKGGILWSFYLAATNNCRRKKVIKSSCSSTLDAFLDYLTDVRNEGNHVDKIEYHLRDLKIISKCYILPVATLARLEQSLLDARDVLSDCMKHSNLVCKYILALISLNVRNAKVIEDAVRWFIEAASHNNVLETAEITKVLLTLSECHVDAKDGSCRAIYYLVNELLRPPELLLKSPSALCKLYVASCRVSGRNKNLDKSRVSDDGVEYIAQVSNQLLVYCCRILDRFSAQNLLVLYNSLSHHVLRDREKSSFSVEIPSYIKLIDSEINSALMLDASIDRGKVGSTVSLYDRYDLLTIYRAAMRLSSFGELNDSSVAKMTARLLNERFSVDINKPDNNT</sequence>
<dbReference type="RefSeq" id="XP_001612229.1">
    <property type="nucleotide sequence ID" value="XM_001612179.1"/>
</dbReference>
<comment type="caution">
    <text evidence="1">The sequence shown here is derived from an EMBL/GenBank/DDBJ whole genome shotgun (WGS) entry which is preliminary data.</text>
</comment>
<evidence type="ECO:0000313" key="2">
    <source>
        <dbReference type="Proteomes" id="UP000002173"/>
    </source>
</evidence>
<reference evidence="2" key="2">
    <citation type="journal article" date="2020" name="Data Brief">
        <title>Transcriptome dataset of Babesia bovis life stages within vertebrate and invertebrate hosts.</title>
        <authorList>
            <person name="Ueti M.W."/>
            <person name="Johnson W.C."/>
            <person name="Kappmeyer L.S."/>
            <person name="Herndon D.R."/>
            <person name="Mousel M.R."/>
            <person name="Reif K.E."/>
            <person name="Taus N.S."/>
            <person name="Ifeonu O.O."/>
            <person name="Silva J.C."/>
            <person name="Suarez C.E."/>
            <person name="Brayton K.A."/>
        </authorList>
    </citation>
    <scope>NUCLEOTIDE SEQUENCE [LARGE SCALE GENOMIC DNA]</scope>
</reference>
<dbReference type="eggNOG" id="ENOG502RWKH">
    <property type="taxonomic scope" value="Eukaryota"/>
</dbReference>
<dbReference type="AlphaFoldDB" id="A7AQ27"/>
<reference evidence="1 2" key="1">
    <citation type="journal article" date="2007" name="PLoS Pathog.">
        <title>Genome sequence of Babesia bovis and comparative analysis of apicomplexan hemoprotozoa.</title>
        <authorList>
            <person name="Brayton K.A."/>
            <person name="Lau A.O.T."/>
            <person name="Herndon D.R."/>
            <person name="Hannick L."/>
            <person name="Kappmeyer L.S."/>
            <person name="Berens S.J."/>
            <person name="Bidwell S.L."/>
            <person name="Brown W.C."/>
            <person name="Crabtree J."/>
            <person name="Fadrosh D."/>
            <person name="Feldblum T."/>
            <person name="Forberger H.A."/>
            <person name="Haas B.J."/>
            <person name="Howell J.M."/>
            <person name="Khouri H."/>
            <person name="Koo H."/>
            <person name="Mann D.J."/>
            <person name="Norimine J."/>
            <person name="Paulsen I.T."/>
            <person name="Radune D."/>
            <person name="Ren Q."/>
            <person name="Smith R.K. Jr."/>
            <person name="Suarez C.E."/>
            <person name="White O."/>
            <person name="Wortman J.R."/>
            <person name="Knowles D.P. Jr."/>
            <person name="McElwain T.F."/>
            <person name="Nene V.M."/>
        </authorList>
    </citation>
    <scope>NUCLEOTIDE SEQUENCE [LARGE SCALE GENOMIC DNA]</scope>
    <source>
        <strain evidence="1">T2Bo</strain>
    </source>
</reference>
<accession>A7AQ27</accession>